<evidence type="ECO:0000313" key="3">
    <source>
        <dbReference type="Proteomes" id="UP000185596"/>
    </source>
</evidence>
<dbReference type="InterPro" id="IPR025164">
    <property type="entry name" value="Toastrack_DUF4097"/>
</dbReference>
<evidence type="ECO:0000313" key="2">
    <source>
        <dbReference type="EMBL" id="OLF15153.1"/>
    </source>
</evidence>
<accession>A0A1Q8CLC5</accession>
<dbReference type="STRING" id="1912961.BU204_23060"/>
<evidence type="ECO:0000259" key="1">
    <source>
        <dbReference type="Pfam" id="PF13349"/>
    </source>
</evidence>
<gene>
    <name evidence="2" type="ORF">BU204_23060</name>
</gene>
<dbReference type="Pfam" id="PF13349">
    <property type="entry name" value="DUF4097"/>
    <property type="match status" value="1"/>
</dbReference>
<keyword evidence="3" id="KW-1185">Reference proteome</keyword>
<dbReference type="AlphaFoldDB" id="A0A1Q8CLC5"/>
<dbReference type="Proteomes" id="UP000185596">
    <property type="component" value="Unassembled WGS sequence"/>
</dbReference>
<name>A0A1Q8CLC5_9PSEU</name>
<dbReference type="RefSeq" id="WP_075127822.1">
    <property type="nucleotide sequence ID" value="NZ_MSIE01000044.1"/>
</dbReference>
<feature type="domain" description="DUF4097" evidence="1">
    <location>
        <begin position="16"/>
        <end position="257"/>
    </location>
</feature>
<organism evidence="2 3">
    <name type="scientific">Actinophytocola xanthii</name>
    <dbReference type="NCBI Taxonomy" id="1912961"/>
    <lineage>
        <taxon>Bacteria</taxon>
        <taxon>Bacillati</taxon>
        <taxon>Actinomycetota</taxon>
        <taxon>Actinomycetes</taxon>
        <taxon>Pseudonocardiales</taxon>
        <taxon>Pseudonocardiaceae</taxon>
    </lineage>
</organism>
<reference evidence="2 3" key="1">
    <citation type="submission" date="2016-12" db="EMBL/GenBank/DDBJ databases">
        <title>The draft genome sequence of Actinophytocola sp. 11-183.</title>
        <authorList>
            <person name="Wang W."/>
            <person name="Yuan L."/>
        </authorList>
    </citation>
    <scope>NUCLEOTIDE SEQUENCE [LARGE SCALE GENOMIC DNA]</scope>
    <source>
        <strain evidence="2 3">11-183</strain>
    </source>
</reference>
<proteinExistence type="predicted"/>
<dbReference type="OrthoDB" id="3252095at2"/>
<sequence length="283" mass="29383">MPEFATPEPISVVLAAVTANTTIIAGDRADTVVEVRPTNESNASDVRAAGAVRVTYADGQLLVKGARRSSIFSSKSESFDVHIELPAGSAVDADVTSGGFTAEGRLGRCRFKTYDGGAHFEETGPVQVSLGMGRVSVARASGDVDVSTGTGDVRLGEVEGSAVVKNLNGSTRIGRITGELRVNSANGDTVVERAGSGVHVRSAKGGVRIDEVSRGVVDLDVASGDLEVGIREGTAAWLDVNSVSGRVHNRMTPTDHAPEPGEVAEVRARTIAGDIVVHRADIR</sequence>
<dbReference type="EMBL" id="MSIE01000044">
    <property type="protein sequence ID" value="OLF15153.1"/>
    <property type="molecule type" value="Genomic_DNA"/>
</dbReference>
<protein>
    <recommendedName>
        <fullName evidence="1">DUF4097 domain-containing protein</fullName>
    </recommendedName>
</protein>
<comment type="caution">
    <text evidence="2">The sequence shown here is derived from an EMBL/GenBank/DDBJ whole genome shotgun (WGS) entry which is preliminary data.</text>
</comment>